<comment type="caution">
    <text evidence="6">The sequence shown here is derived from an EMBL/GenBank/DDBJ whole genome shotgun (WGS) entry which is preliminary data.</text>
</comment>
<dbReference type="RefSeq" id="WP_344103743.1">
    <property type="nucleotide sequence ID" value="NZ_BAAANL010000005.1"/>
</dbReference>
<gene>
    <name evidence="6" type="ORF">GCM10009751_27090</name>
</gene>
<dbReference type="PANTHER" id="PTHR47506:SF1">
    <property type="entry name" value="HTH-TYPE TRANSCRIPTIONAL REGULATOR YJDC"/>
    <property type="match status" value="1"/>
</dbReference>
<evidence type="ECO:0000256" key="2">
    <source>
        <dbReference type="ARBA" id="ARBA00023125"/>
    </source>
</evidence>
<dbReference type="InterPro" id="IPR036271">
    <property type="entry name" value="Tet_transcr_reg_TetR-rel_C_sf"/>
</dbReference>
<sequence>MLTAEQKIQDRRVLLDVAERLIYARGVHEVSMDEIRDVSGRSLKRIYANFPTKEALVVAMLRRRDQRWRSSLAQHVESVDGTARRVDAIFEWLRGWFSEPGFRGCAWINIHGELGSSSAAILEEVRSHKAAFRKQVTTWAAAGGPAVAEGIFLLAEGAIVAAAINSDPGAADTAREAAERLLAGSLPGAS</sequence>
<organism evidence="6 7">
    <name type="scientific">Myceligenerans crystallogenes</name>
    <dbReference type="NCBI Taxonomy" id="316335"/>
    <lineage>
        <taxon>Bacteria</taxon>
        <taxon>Bacillati</taxon>
        <taxon>Actinomycetota</taxon>
        <taxon>Actinomycetes</taxon>
        <taxon>Micrococcales</taxon>
        <taxon>Promicromonosporaceae</taxon>
        <taxon>Myceligenerans</taxon>
    </lineage>
</organism>
<evidence type="ECO:0000256" key="3">
    <source>
        <dbReference type="ARBA" id="ARBA00023163"/>
    </source>
</evidence>
<dbReference type="Gene3D" id="1.10.357.10">
    <property type="entry name" value="Tetracycline Repressor, domain 2"/>
    <property type="match status" value="1"/>
</dbReference>
<evidence type="ECO:0000256" key="4">
    <source>
        <dbReference type="PROSITE-ProRule" id="PRU00335"/>
    </source>
</evidence>
<dbReference type="PROSITE" id="PS50977">
    <property type="entry name" value="HTH_TETR_2"/>
    <property type="match status" value="1"/>
</dbReference>
<dbReference type="PANTHER" id="PTHR47506">
    <property type="entry name" value="TRANSCRIPTIONAL REGULATORY PROTEIN"/>
    <property type="match status" value="1"/>
</dbReference>
<protein>
    <submittedName>
        <fullName evidence="6">TetR/AcrR family transcriptional regulator</fullName>
    </submittedName>
</protein>
<dbReference type="InterPro" id="IPR009057">
    <property type="entry name" value="Homeodomain-like_sf"/>
</dbReference>
<evidence type="ECO:0000313" key="7">
    <source>
        <dbReference type="Proteomes" id="UP001501094"/>
    </source>
</evidence>
<proteinExistence type="predicted"/>
<dbReference type="Proteomes" id="UP001501094">
    <property type="component" value="Unassembled WGS sequence"/>
</dbReference>
<evidence type="ECO:0000259" key="5">
    <source>
        <dbReference type="PROSITE" id="PS50977"/>
    </source>
</evidence>
<evidence type="ECO:0000313" key="6">
    <source>
        <dbReference type="EMBL" id="GAA1867466.1"/>
    </source>
</evidence>
<keyword evidence="3" id="KW-0804">Transcription</keyword>
<reference evidence="7" key="1">
    <citation type="journal article" date="2019" name="Int. J. Syst. Evol. Microbiol.">
        <title>The Global Catalogue of Microorganisms (GCM) 10K type strain sequencing project: providing services to taxonomists for standard genome sequencing and annotation.</title>
        <authorList>
            <consortium name="The Broad Institute Genomics Platform"/>
            <consortium name="The Broad Institute Genome Sequencing Center for Infectious Disease"/>
            <person name="Wu L."/>
            <person name="Ma J."/>
        </authorList>
    </citation>
    <scope>NUCLEOTIDE SEQUENCE [LARGE SCALE GENOMIC DNA]</scope>
    <source>
        <strain evidence="7">JCM 14326</strain>
    </source>
</reference>
<feature type="DNA-binding region" description="H-T-H motif" evidence="4">
    <location>
        <begin position="31"/>
        <end position="50"/>
    </location>
</feature>
<feature type="domain" description="HTH tetR-type" evidence="5">
    <location>
        <begin position="8"/>
        <end position="68"/>
    </location>
</feature>
<keyword evidence="7" id="KW-1185">Reference proteome</keyword>
<dbReference type="InterPro" id="IPR001647">
    <property type="entry name" value="HTH_TetR"/>
</dbReference>
<name>A0ABP4ZSQ9_9MICO</name>
<keyword evidence="1" id="KW-0805">Transcription regulation</keyword>
<accession>A0ABP4ZSQ9</accession>
<keyword evidence="2 4" id="KW-0238">DNA-binding</keyword>
<dbReference type="SUPFAM" id="SSF48498">
    <property type="entry name" value="Tetracyclin repressor-like, C-terminal domain"/>
    <property type="match status" value="1"/>
</dbReference>
<dbReference type="SUPFAM" id="SSF46689">
    <property type="entry name" value="Homeodomain-like"/>
    <property type="match status" value="1"/>
</dbReference>
<evidence type="ECO:0000256" key="1">
    <source>
        <dbReference type="ARBA" id="ARBA00023015"/>
    </source>
</evidence>
<dbReference type="Pfam" id="PF00440">
    <property type="entry name" value="TetR_N"/>
    <property type="match status" value="1"/>
</dbReference>
<dbReference type="EMBL" id="BAAANL010000005">
    <property type="protein sequence ID" value="GAA1867466.1"/>
    <property type="molecule type" value="Genomic_DNA"/>
</dbReference>